<dbReference type="EMBL" id="LCFS01000011">
    <property type="protein sequence ID" value="KKT00336.1"/>
    <property type="molecule type" value="Genomic_DNA"/>
</dbReference>
<proteinExistence type="predicted"/>
<evidence type="ECO:0000313" key="2">
    <source>
        <dbReference type="Proteomes" id="UP000034646"/>
    </source>
</evidence>
<evidence type="ECO:0008006" key="3">
    <source>
        <dbReference type="Google" id="ProtNLM"/>
    </source>
</evidence>
<comment type="caution">
    <text evidence="1">The sequence shown here is derived from an EMBL/GenBank/DDBJ whole genome shotgun (WGS) entry which is preliminary data.</text>
</comment>
<organism evidence="1 2">
    <name type="scientific">Candidatus Nomurabacteria bacterium GW2011_GWA2_43_15</name>
    <dbReference type="NCBI Taxonomy" id="1618738"/>
    <lineage>
        <taxon>Bacteria</taxon>
        <taxon>Candidatus Nomuraibacteriota</taxon>
    </lineage>
</organism>
<sequence length="556" mass="64603">MESEKRQCQKCKSEFTLDSDDFGFYKKMSVPPPKICPDCRFKMKAVWRNEMSLYSGRKCGMCGKNILSMYNPKSLYNTFCHECFFSDSWNPKDFAQDYIKDKPFFEQLNDLFHKVPKSTTFISSGDRPSVNSEYANMAGGMKNCYLVFNGGIGEELMYCRGVRNARETNDSYFAEFVERCYESINIFKSNGLIFSRNTADSMDSVFILNCSGLNNCFGCVNLKNKSYHFFNEPLSREEYLKRIGDIMGSYSKMLEFQKQFDEFSLKFPRRENNNLKTVNSVGDFLFECKNTKNSFEAMGTENSNNIFSARYSCNSNGVIGYGFKSELLLECVAVGYSSMIIGSHSSSNCQNVFYSFALRNCHDCFGCDGLKNVSYCILNKQYSKEEYEKLAEYITNELKEKELFGLMIPPELAPFAYNETIAQDNMSLTKEEALAQGFRWEDDVQKTEGKETLLPENIPDHIKDVSDSITKEILKCVDCGRNYKITEQELVFYRRMVLPVPRKCFYCRHRDRVIRRGPYKFWNRRCAKCQKDIVTNYAPDRPETVYCEKCYQQEVY</sequence>
<evidence type="ECO:0000313" key="1">
    <source>
        <dbReference type="EMBL" id="KKT00336.1"/>
    </source>
</evidence>
<dbReference type="STRING" id="1618738.UV76_C0011G0008"/>
<gene>
    <name evidence="1" type="ORF">UV76_C0011G0008</name>
</gene>
<reference evidence="1 2" key="1">
    <citation type="journal article" date="2015" name="Nature">
        <title>rRNA introns, odd ribosomes, and small enigmatic genomes across a large radiation of phyla.</title>
        <authorList>
            <person name="Brown C.T."/>
            <person name="Hug L.A."/>
            <person name="Thomas B.C."/>
            <person name="Sharon I."/>
            <person name="Castelle C.J."/>
            <person name="Singh A."/>
            <person name="Wilkins M.J."/>
            <person name="Williams K.H."/>
            <person name="Banfield J.F."/>
        </authorList>
    </citation>
    <scope>NUCLEOTIDE SEQUENCE [LARGE SCALE GENOMIC DNA]</scope>
</reference>
<name>A0A0G1DQW8_9BACT</name>
<dbReference type="AlphaFoldDB" id="A0A0G1DQW8"/>
<accession>A0A0G1DQW8</accession>
<dbReference type="Proteomes" id="UP000034646">
    <property type="component" value="Unassembled WGS sequence"/>
</dbReference>
<protein>
    <recommendedName>
        <fullName evidence="3">Zinc-binding domain-containing protein</fullName>
    </recommendedName>
</protein>